<dbReference type="InterPro" id="IPR001173">
    <property type="entry name" value="Glyco_trans_2-like"/>
</dbReference>
<keyword evidence="3" id="KW-1185">Reference proteome</keyword>
<evidence type="ECO:0000313" key="3">
    <source>
        <dbReference type="Proteomes" id="UP000318294"/>
    </source>
</evidence>
<evidence type="ECO:0000259" key="1">
    <source>
        <dbReference type="Pfam" id="PF00535"/>
    </source>
</evidence>
<dbReference type="EC" id="3.5.1.-" evidence="2"/>
<gene>
    <name evidence="2" type="primary">bshB1</name>
    <name evidence="2" type="ORF">Tchar_01720</name>
</gene>
<name>A0A554XCH8_9BURK</name>
<dbReference type="Gene3D" id="3.90.550.10">
    <property type="entry name" value="Spore Coat Polysaccharide Biosynthesis Protein SpsA, Chain A"/>
    <property type="match status" value="1"/>
</dbReference>
<dbReference type="InterPro" id="IPR003737">
    <property type="entry name" value="GlcNAc_PI_deacetylase-related"/>
</dbReference>
<dbReference type="Gene3D" id="3.40.50.10320">
    <property type="entry name" value="LmbE-like"/>
    <property type="match status" value="1"/>
</dbReference>
<dbReference type="InterPro" id="IPR029044">
    <property type="entry name" value="Nucleotide-diphossugar_trans"/>
</dbReference>
<dbReference type="Proteomes" id="UP000318294">
    <property type="component" value="Unassembled WGS sequence"/>
</dbReference>
<dbReference type="SUPFAM" id="SSF102588">
    <property type="entry name" value="LmbE-like"/>
    <property type="match status" value="1"/>
</dbReference>
<dbReference type="Pfam" id="PF00535">
    <property type="entry name" value="Glycos_transf_2"/>
    <property type="match status" value="1"/>
</dbReference>
<dbReference type="Pfam" id="PF02585">
    <property type="entry name" value="PIG-L"/>
    <property type="match status" value="1"/>
</dbReference>
<dbReference type="PANTHER" id="PTHR43685:SF2">
    <property type="entry name" value="GLYCOSYLTRANSFERASE 2-LIKE DOMAIN-CONTAINING PROTEIN"/>
    <property type="match status" value="1"/>
</dbReference>
<feature type="domain" description="Glycosyltransferase 2-like" evidence="1">
    <location>
        <begin position="267"/>
        <end position="380"/>
    </location>
</feature>
<protein>
    <submittedName>
        <fullName evidence="2">N-acetyl-alpha-D-glucosaminyl L-malate deacetylase 1</fullName>
        <ecNumber evidence="2">3.5.1.-</ecNumber>
    </submittedName>
</protein>
<dbReference type="EMBL" id="VJON01000027">
    <property type="protein sequence ID" value="TSE33464.1"/>
    <property type="molecule type" value="Genomic_DNA"/>
</dbReference>
<evidence type="ECO:0000313" key="2">
    <source>
        <dbReference type="EMBL" id="TSE33464.1"/>
    </source>
</evidence>
<dbReference type="InterPro" id="IPR024078">
    <property type="entry name" value="LmbE-like_dom_sf"/>
</dbReference>
<keyword evidence="2" id="KW-0378">Hydrolase</keyword>
<dbReference type="RefSeq" id="WP_144328664.1">
    <property type="nucleotide sequence ID" value="NZ_VJON01000027.1"/>
</dbReference>
<dbReference type="AlphaFoldDB" id="A0A554XCH8"/>
<dbReference type="SUPFAM" id="SSF53448">
    <property type="entry name" value="Nucleotide-diphospho-sugar transferases"/>
    <property type="match status" value="1"/>
</dbReference>
<dbReference type="InterPro" id="IPR050834">
    <property type="entry name" value="Glycosyltransf_2"/>
</dbReference>
<comment type="caution">
    <text evidence="2">The sequence shown here is derived from an EMBL/GenBank/DDBJ whole genome shotgun (WGS) entry which is preliminary data.</text>
</comment>
<accession>A0A554XCH8</accession>
<dbReference type="GO" id="GO:0016787">
    <property type="term" value="F:hydrolase activity"/>
    <property type="evidence" value="ECO:0007669"/>
    <property type="project" value="UniProtKB-KW"/>
</dbReference>
<dbReference type="PANTHER" id="PTHR43685">
    <property type="entry name" value="GLYCOSYLTRANSFERASE"/>
    <property type="match status" value="1"/>
</dbReference>
<proteinExistence type="predicted"/>
<dbReference type="OrthoDB" id="9816564at2"/>
<sequence length="570" mass="64061">MLDRQLEGQTFPQPFDIARYRRYLVFAPHADDEVFGCGGTLALAVRAGASVQVVVVTDGRFSHPDRPADEVTSKRREEARAAAALLGYELVFWDVSDRNVRLQPSLVERLCTTLVDYRPDIVFCTPPTEPHPDHQALGLALMAAIQQLSPRPDLAWYESGHLLIDPTHLCDITAVFDQKRAAVRCFTSQEALASYAQCIEAKDRFRTLTLGRSSLAAEAFYVMNTAVGGFMATVPGLHALRLHHDGRAATPADLPLVSVLVRTIGDPRLEEAVASVLAQTYRPIEIVVVAADGRDPRQRFPALASVAELRIVNTGVALTRPQAANAALRAARGEVAIFLDDDDLFLPHHLESLVDVLRAHPEVDAVHANAHVVDSDGRLLFTYDLPFDRDLLYVRNRHPIHTVAFRMRLVHAYGCHFDESLQRLEDWDFWLQVSQRTDMLSTGRVSAIYRNDQRSRAVEAIDEIRMIRQRWIGTEQISGVIDALVRERDELEQRWHSALCDNQTLRARLSEPRSELSPEAQVRIAEAEARASAAERSLRLVERSVSFRLGRWLTAPLRWLRQYLHGEGPV</sequence>
<reference evidence="2 3" key="1">
    <citation type="submission" date="2019-07" db="EMBL/GenBank/DDBJ databases">
        <title>Tepidimonas charontis SPSP-6 draft genome.</title>
        <authorList>
            <person name="Da Costa M.S."/>
            <person name="Froufe H.J.C."/>
            <person name="Egas C."/>
            <person name="Albuquerque L."/>
        </authorList>
    </citation>
    <scope>NUCLEOTIDE SEQUENCE [LARGE SCALE GENOMIC DNA]</scope>
    <source>
        <strain evidence="2 3">SPSP-6</strain>
    </source>
</reference>
<organism evidence="2 3">
    <name type="scientific">Tepidimonas charontis</name>
    <dbReference type="NCBI Taxonomy" id="2267262"/>
    <lineage>
        <taxon>Bacteria</taxon>
        <taxon>Pseudomonadati</taxon>
        <taxon>Pseudomonadota</taxon>
        <taxon>Betaproteobacteria</taxon>
        <taxon>Burkholderiales</taxon>
        <taxon>Tepidimonas</taxon>
    </lineage>
</organism>